<accession>A0A2W0HDY6</accession>
<evidence type="ECO:0000256" key="2">
    <source>
        <dbReference type="ARBA" id="ARBA00007998"/>
    </source>
</evidence>
<feature type="transmembrane region" description="Helical" evidence="8">
    <location>
        <begin position="144"/>
        <end position="165"/>
    </location>
</feature>
<keyword evidence="7 8" id="KW-0472">Membrane</keyword>
<evidence type="ECO:0000256" key="7">
    <source>
        <dbReference type="ARBA" id="ARBA00023136"/>
    </source>
</evidence>
<keyword evidence="10" id="KW-1185">Reference proteome</keyword>
<organism evidence="9 10">
    <name type="scientific">Alteribacter lacisalsi</name>
    <dbReference type="NCBI Taxonomy" id="2045244"/>
    <lineage>
        <taxon>Bacteria</taxon>
        <taxon>Bacillati</taxon>
        <taxon>Bacillota</taxon>
        <taxon>Bacilli</taxon>
        <taxon>Bacillales</taxon>
        <taxon>Bacillaceae</taxon>
        <taxon>Alteribacter</taxon>
    </lineage>
</organism>
<dbReference type="OrthoDB" id="2380240at2"/>
<dbReference type="AlphaFoldDB" id="A0A2W0HDY6"/>
<evidence type="ECO:0000256" key="6">
    <source>
        <dbReference type="ARBA" id="ARBA00022989"/>
    </source>
</evidence>
<keyword evidence="4" id="KW-0309">Germination</keyword>
<dbReference type="InterPro" id="IPR004761">
    <property type="entry name" value="Spore_GerAB"/>
</dbReference>
<dbReference type="PANTHER" id="PTHR34975:SF2">
    <property type="entry name" value="SPORE GERMINATION PROTEIN A2"/>
    <property type="match status" value="1"/>
</dbReference>
<feature type="transmembrane region" description="Helical" evidence="8">
    <location>
        <begin position="185"/>
        <end position="206"/>
    </location>
</feature>
<dbReference type="RefSeq" id="WP_110518052.1">
    <property type="nucleotide sequence ID" value="NZ_PDOF01000001.1"/>
</dbReference>
<dbReference type="GO" id="GO:0009847">
    <property type="term" value="P:spore germination"/>
    <property type="evidence" value="ECO:0007669"/>
    <property type="project" value="InterPro"/>
</dbReference>
<proteinExistence type="inferred from homology"/>
<evidence type="ECO:0000256" key="5">
    <source>
        <dbReference type="ARBA" id="ARBA00022692"/>
    </source>
</evidence>
<protein>
    <submittedName>
        <fullName evidence="9">Spore gernimation protein GerB</fullName>
    </submittedName>
</protein>
<evidence type="ECO:0000313" key="9">
    <source>
        <dbReference type="EMBL" id="PYZ98210.1"/>
    </source>
</evidence>
<dbReference type="GO" id="GO:0016020">
    <property type="term" value="C:membrane"/>
    <property type="evidence" value="ECO:0007669"/>
    <property type="project" value="UniProtKB-SubCell"/>
</dbReference>
<gene>
    <name evidence="9" type="ORF">CR205_06340</name>
</gene>
<dbReference type="EMBL" id="PDOF01000001">
    <property type="protein sequence ID" value="PYZ98210.1"/>
    <property type="molecule type" value="Genomic_DNA"/>
</dbReference>
<evidence type="ECO:0000313" key="10">
    <source>
        <dbReference type="Proteomes" id="UP000248066"/>
    </source>
</evidence>
<evidence type="ECO:0000256" key="3">
    <source>
        <dbReference type="ARBA" id="ARBA00022448"/>
    </source>
</evidence>
<dbReference type="PANTHER" id="PTHR34975">
    <property type="entry name" value="SPORE GERMINATION PROTEIN A2"/>
    <property type="match status" value="1"/>
</dbReference>
<comment type="subcellular location">
    <subcellularLocation>
        <location evidence="1">Membrane</location>
        <topology evidence="1">Multi-pass membrane protein</topology>
    </subcellularLocation>
</comment>
<dbReference type="NCBIfam" id="TIGR00912">
    <property type="entry name" value="2A0309"/>
    <property type="match status" value="1"/>
</dbReference>
<dbReference type="Gene3D" id="1.20.1740.10">
    <property type="entry name" value="Amino acid/polyamine transporter I"/>
    <property type="match status" value="1"/>
</dbReference>
<feature type="transmembrane region" description="Helical" evidence="8">
    <location>
        <begin position="271"/>
        <end position="292"/>
    </location>
</feature>
<evidence type="ECO:0000256" key="8">
    <source>
        <dbReference type="SAM" id="Phobius"/>
    </source>
</evidence>
<keyword evidence="3" id="KW-0813">Transport</keyword>
<evidence type="ECO:0000256" key="4">
    <source>
        <dbReference type="ARBA" id="ARBA00022544"/>
    </source>
</evidence>
<name>A0A2W0HDY6_9BACI</name>
<dbReference type="Proteomes" id="UP000248066">
    <property type="component" value="Unassembled WGS sequence"/>
</dbReference>
<feature type="transmembrane region" description="Helical" evidence="8">
    <location>
        <begin position="304"/>
        <end position="321"/>
    </location>
</feature>
<feature type="transmembrane region" description="Helical" evidence="8">
    <location>
        <begin position="115"/>
        <end position="137"/>
    </location>
</feature>
<reference evidence="9 10" key="1">
    <citation type="submission" date="2017-10" db="EMBL/GenBank/DDBJ databases">
        <title>Bacillus sp. nov., a halophilic bacterium isolated from a Yangshapao Lake.</title>
        <authorList>
            <person name="Wang H."/>
        </authorList>
    </citation>
    <scope>NUCLEOTIDE SEQUENCE [LARGE SCALE GENOMIC DNA]</scope>
    <source>
        <strain evidence="9 10">YSP-3</strain>
    </source>
</reference>
<feature type="transmembrane region" description="Helical" evidence="8">
    <location>
        <begin position="87"/>
        <end position="109"/>
    </location>
</feature>
<keyword evidence="5 8" id="KW-0812">Transmembrane</keyword>
<feature type="transmembrane region" description="Helical" evidence="8">
    <location>
        <begin position="44"/>
        <end position="66"/>
    </location>
</feature>
<comment type="caution">
    <text evidence="9">The sequence shown here is derived from an EMBL/GenBank/DDBJ whole genome shotgun (WGS) entry which is preliminary data.</text>
</comment>
<keyword evidence="6 8" id="KW-1133">Transmembrane helix</keyword>
<feature type="transmembrane region" description="Helical" evidence="8">
    <location>
        <begin position="218"/>
        <end position="241"/>
    </location>
</feature>
<feature type="transmembrane region" description="Helical" evidence="8">
    <location>
        <begin position="333"/>
        <end position="352"/>
    </location>
</feature>
<sequence length="366" mass="41353">MSTPVPKRNQVSPFLVFFLVNAMQIGVGVLGFPTYVASELGADGWIAVILSGIIITVTIFLIFSILKKGGGDILQIHCRLFGKVIGNALTFLLIVYLLGIVLVILRTFIEVIQVWIFPDLETWAPSAVYLLLAYYAVVTGFRAVTGVCFFGVILSLFTYFSLIGPIEFFKFRNILPLVTHGPQEFLAGIKTMTLSYLGIGMIFFLYPFISRPHKAVSWAIGANVLTIFMYLFVAFAALFYFSPAQLEKTIWPLLTMWQIIQLPFVERFEFLAIPVWGLVVLPNICLGLWTTSRGLRLLFKVRQHQVLILLCLMIFCSSVVLETREQIEQLNTIVSEIGFYFAIVYVPLLWMMQFIRKGGQSHDQSV</sequence>
<feature type="transmembrane region" description="Helical" evidence="8">
    <location>
        <begin position="12"/>
        <end position="32"/>
    </location>
</feature>
<dbReference type="Pfam" id="PF03845">
    <property type="entry name" value="Spore_permease"/>
    <property type="match status" value="1"/>
</dbReference>
<evidence type="ECO:0000256" key="1">
    <source>
        <dbReference type="ARBA" id="ARBA00004141"/>
    </source>
</evidence>
<comment type="similarity">
    <text evidence="2">Belongs to the amino acid-polyamine-organocation (APC) superfamily. Spore germination protein (SGP) (TC 2.A.3.9) family.</text>
</comment>